<protein>
    <recommendedName>
        <fullName evidence="3">Transcriptional regulator, AbiEi antitoxin, Type IV TA system</fullName>
    </recommendedName>
</protein>
<gene>
    <name evidence="1" type="ORF">E3O49_15780</name>
</gene>
<dbReference type="EMBL" id="SOFY01000084">
    <property type="protein sequence ID" value="TFC41835.1"/>
    <property type="molecule type" value="Genomic_DNA"/>
</dbReference>
<name>A0AAQ2C3K7_9MICO</name>
<sequence length="287" mass="31855">MSSPVWAAADDDARYLLRIQAVVLTRRSRPVLSHLSAARIWGLPVLGRWPAEVHLMCGGDAHRHARNGVVWHYDRIDDDEVVEINGFLVTSRLRTMVDLARTERFAAAVVALDAGLRTPFVLPSGSREQDITHAEFQEAVTRLGAVRGCRGARLAAAFADGQSGSAGESVSRANIYLAGLPAPELQVAYLRPAGGEDKVDFRWHARHNVRRVTLLGEFDGKVKYTRDQYMAGRTIQEVVWDEKVREDRLRAPAGGPDRGMVRWLWDVAVSPVRLRAVLIGAGLRPER</sequence>
<dbReference type="Proteomes" id="UP000297403">
    <property type="component" value="Unassembled WGS sequence"/>
</dbReference>
<organism evidence="1 2">
    <name type="scientific">Cryobacterium shii</name>
    <dbReference type="NCBI Taxonomy" id="1259235"/>
    <lineage>
        <taxon>Bacteria</taxon>
        <taxon>Bacillati</taxon>
        <taxon>Actinomycetota</taxon>
        <taxon>Actinomycetes</taxon>
        <taxon>Micrococcales</taxon>
        <taxon>Microbacteriaceae</taxon>
        <taxon>Cryobacterium</taxon>
    </lineage>
</organism>
<evidence type="ECO:0000313" key="1">
    <source>
        <dbReference type="EMBL" id="TFC41835.1"/>
    </source>
</evidence>
<evidence type="ECO:0000313" key="2">
    <source>
        <dbReference type="Proteomes" id="UP000297403"/>
    </source>
</evidence>
<proteinExistence type="predicted"/>
<reference evidence="1 2" key="1">
    <citation type="submission" date="2019-03" db="EMBL/GenBank/DDBJ databases">
        <title>Genomics of glacier-inhabiting Cryobacterium strains.</title>
        <authorList>
            <person name="Liu Q."/>
            <person name="Xin Y.-H."/>
        </authorList>
    </citation>
    <scope>NUCLEOTIDE SEQUENCE [LARGE SCALE GENOMIC DNA]</scope>
    <source>
        <strain evidence="2">TMT1-22</strain>
    </source>
</reference>
<accession>A0AAQ2C3K7</accession>
<dbReference type="AlphaFoldDB" id="A0AAQ2C3K7"/>
<keyword evidence="2" id="KW-1185">Reference proteome</keyword>
<evidence type="ECO:0008006" key="3">
    <source>
        <dbReference type="Google" id="ProtNLM"/>
    </source>
</evidence>
<dbReference type="RefSeq" id="WP_134451875.1">
    <property type="nucleotide sequence ID" value="NZ_SOFY01000084.1"/>
</dbReference>
<comment type="caution">
    <text evidence="1">The sequence shown here is derived from an EMBL/GenBank/DDBJ whole genome shotgun (WGS) entry which is preliminary data.</text>
</comment>